<gene>
    <name evidence="1" type="ORF">JL102_13430</name>
</gene>
<dbReference type="InterPro" id="IPR011235">
    <property type="entry name" value="MepB-like"/>
</dbReference>
<dbReference type="Gene3D" id="3.40.1350.140">
    <property type="entry name" value="MepB-like"/>
    <property type="match status" value="1"/>
</dbReference>
<dbReference type="InterPro" id="IPR038231">
    <property type="entry name" value="MepB-like_sf"/>
</dbReference>
<protein>
    <submittedName>
        <fullName evidence="1">MepB family protein</fullName>
    </submittedName>
</protein>
<keyword evidence="2" id="KW-1185">Reference proteome</keyword>
<organism evidence="1 2">
    <name type="scientific">Fulvivirga sediminis</name>
    <dbReference type="NCBI Taxonomy" id="2803949"/>
    <lineage>
        <taxon>Bacteria</taxon>
        <taxon>Pseudomonadati</taxon>
        <taxon>Bacteroidota</taxon>
        <taxon>Cytophagia</taxon>
        <taxon>Cytophagales</taxon>
        <taxon>Fulvivirgaceae</taxon>
        <taxon>Fulvivirga</taxon>
    </lineage>
</organism>
<evidence type="ECO:0000313" key="1">
    <source>
        <dbReference type="EMBL" id="MBL3657143.1"/>
    </source>
</evidence>
<accession>A0A937JZ79</accession>
<reference evidence="1" key="1">
    <citation type="submission" date="2021-01" db="EMBL/GenBank/DDBJ databases">
        <title>Fulvivirga kasyanovii gen. nov., sp nov., a novel member of the phylum Bacteroidetes isolated from seawater in a mussel farm.</title>
        <authorList>
            <person name="Zhao L.-H."/>
            <person name="Wang Z.-J."/>
        </authorList>
    </citation>
    <scope>NUCLEOTIDE SEQUENCE</scope>
    <source>
        <strain evidence="1">2943</strain>
    </source>
</reference>
<dbReference type="RefSeq" id="WP_202244936.1">
    <property type="nucleotide sequence ID" value="NZ_JAESIY010000007.1"/>
</dbReference>
<evidence type="ECO:0000313" key="2">
    <source>
        <dbReference type="Proteomes" id="UP000659388"/>
    </source>
</evidence>
<sequence length="164" mass="19306">MYPTISFVKSAVYDVLDYKISHYNEELESKDYEACRFKLNGDNIVSRAAKITPKKAGQFVTFWKRNSESIIEPLNQSDDIDFFVINITYRKQRGQFVFPGSVLMNKGIISTESKEGKRAFRVYPVWDTVLNKQAERSQKWQLNYFYEITASTDLEKVRLLYRNQ</sequence>
<proteinExistence type="predicted"/>
<dbReference type="Proteomes" id="UP000659388">
    <property type="component" value="Unassembled WGS sequence"/>
</dbReference>
<dbReference type="Pfam" id="PF08877">
    <property type="entry name" value="MepB-like"/>
    <property type="match status" value="1"/>
</dbReference>
<dbReference type="EMBL" id="JAESIY010000007">
    <property type="protein sequence ID" value="MBL3657143.1"/>
    <property type="molecule type" value="Genomic_DNA"/>
</dbReference>
<comment type="caution">
    <text evidence="1">The sequence shown here is derived from an EMBL/GenBank/DDBJ whole genome shotgun (WGS) entry which is preliminary data.</text>
</comment>
<name>A0A937JZ79_9BACT</name>
<dbReference type="AlphaFoldDB" id="A0A937JZ79"/>
<dbReference type="PIRSF" id="PIRSF032285">
    <property type="entry name" value="UCP032285"/>
    <property type="match status" value="1"/>
</dbReference>